<sequence length="989" mass="119151">MLYSSLSLKNIKENFFYDTQEILPFNKNNQLIKTLNEKNIQEKDCNVLLTQKSKNIVFYKHFFFLQIKKKKNRQEINNNKKKQLIYKYNKYYIVTYIHLIKNKKVNQIQRSDANLSEKNLKIKKQQKHYLKYNDIVYFKYYVGKQKGLISGIFFFSLKILINIYIKKIQGDGISYNTLQCIPVIKNIGDENFEESIINEVDEKKQQEEDELKEEELLNKNPLLEFRKCLFRITNAKNYYYQNLLQKERINLQKQKITQNIFDEYEKKAKEEEMEYKKNYETKIGQNILYGQEIQLVHIFSGFNLKINQNKLAFENCCKEVCLVKKPNQWCNFIINSAYSQKNQGEPVLYSDQIFLCNALNQDFQINISVNQEIINIKNPKNYIFKINQKQIVLINQFRQKQKIYWFKQRLIKQSKFRKNQLQSGNLIYIINGISKSQLLVNQKTDFNSLLKKKIIYYKNNDHDTYIYEQKLDFIDYNFLNTKIQQQYELCTQSLTLEQEEQDKNQIKRIQSVWEIQKSNSFDSEICNLNQQYKIKNVYSGLFLCINTQQQLSLTFNGNCKEALFTFNPKNSTVQEFPFVRLKQDLKIQQYYNSQTLQLFCDVQELEKQHKVTLIDKRNVEKLRRNQVKFQLTLVDIKLSKLVDRIHSVITYLINFYFFMQKWGLEKVDGKLFYTYQQVFENQKQLHIKIEQLEYCLKYILNYLKSNNKLKQKQEILLDSDITVIIYNILKIIICKMYEQYNLKQQKFAKTPHKFANTKLQFFKNIILNILIIYFLKKCLYQCVYENYKCCQYFLCLQDDDFLLNQTYLYPTEASNLLTEIVKRTINGNTQKTVGYFIDKLDSINYKNIQKQTFIINLLCLCLCDNLDNPIKQFQNSCRKFIFKQYKSCVSANSQENQEFLCPIQYTLINFDLINNKPIVIFNKNGYIKIYIYIKKKKKLKKQQQKEIQISNRIIKKQEKYMNKKRSKIPQNTIKFNLIVLKYLFQIKQK</sequence>
<keyword evidence="3" id="KW-1185">Reference proteome</keyword>
<dbReference type="PANTHER" id="PTHR45816:SF4">
    <property type="entry name" value="RYR_IP3R HOMOLOGY ASSOCIATED DOMAIN-CONTAINING PROTEIN"/>
    <property type="match status" value="1"/>
</dbReference>
<dbReference type="Gene3D" id="2.80.10.50">
    <property type="match status" value="2"/>
</dbReference>
<dbReference type="InterPro" id="IPR036300">
    <property type="entry name" value="MIR_dom_sf"/>
</dbReference>
<dbReference type="InterPro" id="IPR015925">
    <property type="entry name" value="Ryanodine_IP3_receptor"/>
</dbReference>
<dbReference type="SUPFAM" id="SSF82109">
    <property type="entry name" value="MIR domain"/>
    <property type="match status" value="1"/>
</dbReference>
<reference evidence="2 3" key="1">
    <citation type="submission" date="2011-07" db="EMBL/GenBank/DDBJ databases">
        <authorList>
            <person name="Coyne R."/>
            <person name="Brami D."/>
            <person name="Johnson J."/>
            <person name="Hostetler J."/>
            <person name="Hannick L."/>
            <person name="Clark T."/>
            <person name="Cassidy-Hanley D."/>
            <person name="Inman J."/>
        </authorList>
    </citation>
    <scope>NUCLEOTIDE SEQUENCE [LARGE SCALE GENOMIC DNA]</scope>
    <source>
        <strain evidence="2 3">G5</strain>
    </source>
</reference>
<dbReference type="STRING" id="857967.G0QNY0"/>
<dbReference type="GO" id="GO:0006816">
    <property type="term" value="P:calcium ion transport"/>
    <property type="evidence" value="ECO:0007669"/>
    <property type="project" value="InterPro"/>
</dbReference>
<protein>
    <recommendedName>
        <fullName evidence="1">Inositol 1,4,5-trisphosphate/ryanodine receptor domain-containing protein</fullName>
    </recommendedName>
</protein>
<dbReference type="Pfam" id="PF08709">
    <property type="entry name" value="Ins145_P3_rec"/>
    <property type="match status" value="1"/>
</dbReference>
<evidence type="ECO:0000313" key="3">
    <source>
        <dbReference type="Proteomes" id="UP000008983"/>
    </source>
</evidence>
<dbReference type="AlphaFoldDB" id="G0QNY0"/>
<organism evidence="2 3">
    <name type="scientific">Ichthyophthirius multifiliis</name>
    <name type="common">White spot disease agent</name>
    <name type="synonym">Ich</name>
    <dbReference type="NCBI Taxonomy" id="5932"/>
    <lineage>
        <taxon>Eukaryota</taxon>
        <taxon>Sar</taxon>
        <taxon>Alveolata</taxon>
        <taxon>Ciliophora</taxon>
        <taxon>Intramacronucleata</taxon>
        <taxon>Oligohymenophorea</taxon>
        <taxon>Hymenostomatida</taxon>
        <taxon>Ophryoglenina</taxon>
        <taxon>Ichthyophthirius</taxon>
    </lineage>
</organism>
<dbReference type="InterPro" id="IPR014821">
    <property type="entry name" value="Ins145_P3_rcpt"/>
</dbReference>
<evidence type="ECO:0000259" key="1">
    <source>
        <dbReference type="Pfam" id="PF08709"/>
    </source>
</evidence>
<accession>G0QNY0</accession>
<dbReference type="RefSeq" id="XP_004037053.1">
    <property type="nucleotide sequence ID" value="XM_004037005.1"/>
</dbReference>
<dbReference type="InParanoid" id="G0QNY0"/>
<name>G0QNY0_ICHMU</name>
<dbReference type="Proteomes" id="UP000008983">
    <property type="component" value="Unassembled WGS sequence"/>
</dbReference>
<dbReference type="EMBL" id="GL983514">
    <property type="protein sequence ID" value="EGR33067.1"/>
    <property type="molecule type" value="Genomic_DNA"/>
</dbReference>
<proteinExistence type="predicted"/>
<dbReference type="eggNOG" id="KOG3533">
    <property type="taxonomic scope" value="Eukaryota"/>
</dbReference>
<feature type="domain" description="Inositol 1,4,5-trisphosphate/ryanodine receptor" evidence="1">
    <location>
        <begin position="213"/>
        <end position="391"/>
    </location>
</feature>
<dbReference type="PANTHER" id="PTHR45816">
    <property type="entry name" value="MIR DOMAIN-CONTAINING PROTEIN"/>
    <property type="match status" value="1"/>
</dbReference>
<gene>
    <name evidence="2" type="ORF">IMG5_062450</name>
</gene>
<dbReference type="GeneID" id="14909241"/>
<evidence type="ECO:0000313" key="2">
    <source>
        <dbReference type="EMBL" id="EGR33067.1"/>
    </source>
</evidence>